<keyword evidence="3" id="KW-1185">Reference proteome</keyword>
<evidence type="ECO:0000256" key="1">
    <source>
        <dbReference type="SAM" id="SignalP"/>
    </source>
</evidence>
<dbReference type="Proteomes" id="UP000822688">
    <property type="component" value="Chromosome 4"/>
</dbReference>
<organism evidence="2 3">
    <name type="scientific">Ceratodon purpureus</name>
    <name type="common">Fire moss</name>
    <name type="synonym">Dicranum purpureum</name>
    <dbReference type="NCBI Taxonomy" id="3225"/>
    <lineage>
        <taxon>Eukaryota</taxon>
        <taxon>Viridiplantae</taxon>
        <taxon>Streptophyta</taxon>
        <taxon>Embryophyta</taxon>
        <taxon>Bryophyta</taxon>
        <taxon>Bryophytina</taxon>
        <taxon>Bryopsida</taxon>
        <taxon>Dicranidae</taxon>
        <taxon>Pseudoditrichales</taxon>
        <taxon>Ditrichaceae</taxon>
        <taxon>Ceratodon</taxon>
    </lineage>
</organism>
<dbReference type="AlphaFoldDB" id="A0A8T0ICB2"/>
<keyword evidence="1" id="KW-0732">Signal</keyword>
<proteinExistence type="predicted"/>
<evidence type="ECO:0008006" key="4">
    <source>
        <dbReference type="Google" id="ProtNLM"/>
    </source>
</evidence>
<protein>
    <recommendedName>
        <fullName evidence="4">Secreted protein</fullName>
    </recommendedName>
</protein>
<gene>
    <name evidence="2" type="ORF">KC19_4G180500</name>
</gene>
<evidence type="ECO:0000313" key="3">
    <source>
        <dbReference type="Proteomes" id="UP000822688"/>
    </source>
</evidence>
<name>A0A8T0ICB2_CERPU</name>
<sequence>MMMTTMMALVLQLLMAKPDTAPANVYTPGLQRRCNWQRSSEPLATRTLRRLDSATMLSSVHLLTLLLPVGTWSVPYLTTARCLCLSFVLRLKLCTSSAECLVRLATTTTKAHGDGFVGGRLWVRWRAVMGLMEDGYGFGGGRLWGRGNGFNGTRLRVPCFRKRKYFSWILSV</sequence>
<dbReference type="EMBL" id="CM026424">
    <property type="protein sequence ID" value="KAG0580536.1"/>
    <property type="molecule type" value="Genomic_DNA"/>
</dbReference>
<accession>A0A8T0ICB2</accession>
<evidence type="ECO:0000313" key="2">
    <source>
        <dbReference type="EMBL" id="KAG0580536.1"/>
    </source>
</evidence>
<reference evidence="2" key="1">
    <citation type="submission" date="2020-06" db="EMBL/GenBank/DDBJ databases">
        <title>WGS assembly of Ceratodon purpureus strain R40.</title>
        <authorList>
            <person name="Carey S.B."/>
            <person name="Jenkins J."/>
            <person name="Shu S."/>
            <person name="Lovell J.T."/>
            <person name="Sreedasyam A."/>
            <person name="Maumus F."/>
            <person name="Tiley G.P."/>
            <person name="Fernandez-Pozo N."/>
            <person name="Barry K."/>
            <person name="Chen C."/>
            <person name="Wang M."/>
            <person name="Lipzen A."/>
            <person name="Daum C."/>
            <person name="Saski C.A."/>
            <person name="Payton A.C."/>
            <person name="Mcbreen J.C."/>
            <person name="Conrad R.E."/>
            <person name="Kollar L.M."/>
            <person name="Olsson S."/>
            <person name="Huttunen S."/>
            <person name="Landis J.B."/>
            <person name="Wickett N.J."/>
            <person name="Johnson M.G."/>
            <person name="Rensing S.A."/>
            <person name="Grimwood J."/>
            <person name="Schmutz J."/>
            <person name="Mcdaniel S.F."/>
        </authorList>
    </citation>
    <scope>NUCLEOTIDE SEQUENCE</scope>
    <source>
        <strain evidence="2">R40</strain>
    </source>
</reference>
<feature type="signal peptide" evidence="1">
    <location>
        <begin position="1"/>
        <end position="23"/>
    </location>
</feature>
<feature type="chain" id="PRO_5035792523" description="Secreted protein" evidence="1">
    <location>
        <begin position="24"/>
        <end position="172"/>
    </location>
</feature>
<comment type="caution">
    <text evidence="2">The sequence shown here is derived from an EMBL/GenBank/DDBJ whole genome shotgun (WGS) entry which is preliminary data.</text>
</comment>